<accession>A0AAV3XH52</accession>
<evidence type="ECO:0000313" key="1">
    <source>
        <dbReference type="EMBL" id="GET41225.1"/>
    </source>
</evidence>
<dbReference type="AlphaFoldDB" id="A0AAV3XH52"/>
<proteinExistence type="predicted"/>
<dbReference type="Proteomes" id="UP001050975">
    <property type="component" value="Unassembled WGS sequence"/>
</dbReference>
<keyword evidence="2" id="KW-1185">Reference proteome</keyword>
<reference evidence="1" key="1">
    <citation type="submission" date="2019-10" db="EMBL/GenBank/DDBJ databases">
        <title>Draft genome sequece of Microseira wollei NIES-4236.</title>
        <authorList>
            <person name="Yamaguchi H."/>
            <person name="Suzuki S."/>
            <person name="Kawachi M."/>
        </authorList>
    </citation>
    <scope>NUCLEOTIDE SEQUENCE</scope>
    <source>
        <strain evidence="1">NIES-4236</strain>
    </source>
</reference>
<sequence>MKPSTFCTGISGAIALSKDCSPYMTSQIKRFGDYLIDLDLVPQALDRGMTLVF</sequence>
<name>A0AAV3XH52_9CYAN</name>
<dbReference type="RefSeq" id="WP_226587445.1">
    <property type="nucleotide sequence ID" value="NZ_BLAY01000114.1"/>
</dbReference>
<organism evidence="1 2">
    <name type="scientific">Microseira wollei NIES-4236</name>
    <dbReference type="NCBI Taxonomy" id="2530354"/>
    <lineage>
        <taxon>Bacteria</taxon>
        <taxon>Bacillati</taxon>
        <taxon>Cyanobacteriota</taxon>
        <taxon>Cyanophyceae</taxon>
        <taxon>Oscillatoriophycideae</taxon>
        <taxon>Aerosakkonematales</taxon>
        <taxon>Aerosakkonemataceae</taxon>
        <taxon>Microseira</taxon>
    </lineage>
</organism>
<evidence type="ECO:0000313" key="2">
    <source>
        <dbReference type="Proteomes" id="UP001050975"/>
    </source>
</evidence>
<dbReference type="EMBL" id="BLAY01000114">
    <property type="protein sequence ID" value="GET41225.1"/>
    <property type="molecule type" value="Genomic_DNA"/>
</dbReference>
<comment type="caution">
    <text evidence="1">The sequence shown here is derived from an EMBL/GenBank/DDBJ whole genome shotgun (WGS) entry which is preliminary data.</text>
</comment>
<gene>
    <name evidence="1" type="ORF">MiSe_60370</name>
</gene>
<protein>
    <submittedName>
        <fullName evidence="1">Transposase, Tn3</fullName>
    </submittedName>
</protein>